<evidence type="ECO:0000313" key="3">
    <source>
        <dbReference type="EMBL" id="MDC9032043.1"/>
    </source>
</evidence>
<feature type="coiled-coil region" evidence="1">
    <location>
        <begin position="198"/>
        <end position="232"/>
    </location>
</feature>
<evidence type="ECO:0000256" key="2">
    <source>
        <dbReference type="SAM" id="Phobius"/>
    </source>
</evidence>
<dbReference type="Proteomes" id="UP001221763">
    <property type="component" value="Unassembled WGS sequence"/>
</dbReference>
<organism evidence="3 4">
    <name type="scientific">Columbia Basin potato purple top phytoplasma</name>
    <dbReference type="NCBI Taxonomy" id="307134"/>
    <lineage>
        <taxon>Bacteria</taxon>
        <taxon>Bacillati</taxon>
        <taxon>Mycoplasmatota</taxon>
        <taxon>Mollicutes</taxon>
        <taxon>Acholeplasmatales</taxon>
        <taxon>Acholeplasmataceae</taxon>
        <taxon>Candidatus Phytoplasma</taxon>
        <taxon>16SrVI (Clover proliferation group)</taxon>
    </lineage>
</organism>
<comment type="caution">
    <text evidence="3">The sequence shown here is derived from an EMBL/GenBank/DDBJ whole genome shotgun (WGS) entry which is preliminary data.</text>
</comment>
<gene>
    <name evidence="3" type="ORF">M8044_000264</name>
</gene>
<name>A0ABT5LBP2_9MOLU</name>
<dbReference type="RefSeq" id="WP_273585260.1">
    <property type="nucleotide sequence ID" value="NZ_JANHJP010000004.1"/>
</dbReference>
<keyword evidence="2" id="KW-0472">Membrane</keyword>
<keyword evidence="4" id="KW-1185">Reference proteome</keyword>
<accession>A0ABT5LBP2</accession>
<feature type="transmembrane region" description="Helical" evidence="2">
    <location>
        <begin position="12"/>
        <end position="32"/>
    </location>
</feature>
<evidence type="ECO:0000256" key="1">
    <source>
        <dbReference type="SAM" id="Coils"/>
    </source>
</evidence>
<proteinExistence type="predicted"/>
<dbReference type="EMBL" id="JANHJP010000004">
    <property type="protein sequence ID" value="MDC9032043.1"/>
    <property type="molecule type" value="Genomic_DNA"/>
</dbReference>
<keyword evidence="2" id="KW-0812">Transmembrane</keyword>
<keyword evidence="2" id="KW-1133">Transmembrane helix</keyword>
<keyword evidence="1" id="KW-0175">Coiled coil</keyword>
<evidence type="ECO:0000313" key="4">
    <source>
        <dbReference type="Proteomes" id="UP001221763"/>
    </source>
</evidence>
<reference evidence="3 4" key="1">
    <citation type="journal article" date="2023" name="Plant">
        <title>Draft Genome Sequence Resource of CBPPT1, a 'Candidatus Phytoplasma trifolii'-Related Strain Associated with Potato Purple Top Disease in the Columbia Basin, U.S.A.</title>
        <authorList>
            <person name="Wei W."/>
            <person name="Shao J."/>
            <person name="Bottner-Parker K.D."/>
            <person name="Zhao Y."/>
        </authorList>
    </citation>
    <scope>NUCLEOTIDE SEQUENCE [LARGE SCALE GENOMIC DNA]</scope>
    <source>
        <strain evidence="3 4">CBPPT1</strain>
    </source>
</reference>
<evidence type="ECO:0008006" key="5">
    <source>
        <dbReference type="Google" id="ProtNLM"/>
    </source>
</evidence>
<sequence>MKKKFLKNKIIVFKMCILIFVILFFLFNMFFISANNDEEGSKNNSQSTIEKNFSLNEEHNNEILLMEKDIFQLEEKLIFLMSQEGTITEVKEQASNLINSSFFKHFKIRLKMLKIQIEEQKINNKKTNLIEQINIITLEFNQMKNKINELIKNLFKQNISEEEFQAKINYILSDKEDDDGMIPSKYIILRENILRRGYQRDNRNALQFEQILDNYKKEINKLQLEQIFHENNLEQSIKELNYILIKDIESEKEMNIKENLKWESFVKNKFVRNDEYIKYQNELEKLYVKRQEIIQSVGNAKFKVEKAKSELNYYDVEIKKLQKEYQKRGERFVVFFGKLSNKFKHLNKFKKNPELDLKYIEYQLKEAYNIV</sequence>
<protein>
    <recommendedName>
        <fullName evidence="5">Effector</fullName>
    </recommendedName>
</protein>